<dbReference type="PANTHER" id="PTHR45661:SF3">
    <property type="entry name" value="IG-LIKE DOMAIN-CONTAINING PROTEIN"/>
    <property type="match status" value="1"/>
</dbReference>
<comment type="caution">
    <text evidence="1">The sequence shown here is derived from an EMBL/GenBank/DDBJ whole genome shotgun (WGS) entry which is preliminary data.</text>
</comment>
<reference evidence="1" key="2">
    <citation type="journal article" date="2021" name="PeerJ">
        <title>Extensive microbial diversity within the chicken gut microbiome revealed by metagenomics and culture.</title>
        <authorList>
            <person name="Gilroy R."/>
            <person name="Ravi A."/>
            <person name="Getino M."/>
            <person name="Pursley I."/>
            <person name="Horton D.L."/>
            <person name="Alikhan N.F."/>
            <person name="Baker D."/>
            <person name="Gharbi K."/>
            <person name="Hall N."/>
            <person name="Watson M."/>
            <person name="Adriaenssens E.M."/>
            <person name="Foster-Nyarko E."/>
            <person name="Jarju S."/>
            <person name="Secka A."/>
            <person name="Antonio M."/>
            <person name="Oren A."/>
            <person name="Chaudhuri R.R."/>
            <person name="La Ragione R."/>
            <person name="Hildebrand F."/>
            <person name="Pallen M.J."/>
        </authorList>
    </citation>
    <scope>NUCLEOTIDE SEQUENCE</scope>
    <source>
        <strain evidence="1">11159</strain>
    </source>
</reference>
<proteinExistence type="predicted"/>
<evidence type="ECO:0000313" key="2">
    <source>
        <dbReference type="Proteomes" id="UP000823613"/>
    </source>
</evidence>
<protein>
    <submittedName>
        <fullName evidence="1">Leucine-rich repeat domain-containing protein</fullName>
    </submittedName>
</protein>
<organism evidence="1 2">
    <name type="scientific">Candidatus Onthovivens merdipullorum</name>
    <dbReference type="NCBI Taxonomy" id="2840889"/>
    <lineage>
        <taxon>Bacteria</taxon>
        <taxon>Bacillati</taxon>
        <taxon>Bacillota</taxon>
        <taxon>Bacilli</taxon>
        <taxon>Bacillales</taxon>
        <taxon>Candidatus Onthovivens</taxon>
    </lineage>
</organism>
<accession>A0A9D9DKA0</accession>
<dbReference type="AlphaFoldDB" id="A0A9D9DKA0"/>
<dbReference type="SUPFAM" id="SSF52058">
    <property type="entry name" value="L domain-like"/>
    <property type="match status" value="1"/>
</dbReference>
<dbReference type="InterPro" id="IPR053139">
    <property type="entry name" value="Surface_bspA-like"/>
</dbReference>
<dbReference type="EMBL" id="JADIMY010000079">
    <property type="protein sequence ID" value="MBO8427705.1"/>
    <property type="molecule type" value="Genomic_DNA"/>
</dbReference>
<name>A0A9D9DKA0_9BACL</name>
<dbReference type="PANTHER" id="PTHR45661">
    <property type="entry name" value="SURFACE ANTIGEN"/>
    <property type="match status" value="1"/>
</dbReference>
<dbReference type="Pfam" id="PF13306">
    <property type="entry name" value="LRR_5"/>
    <property type="match status" value="4"/>
</dbReference>
<dbReference type="Gene3D" id="3.80.10.10">
    <property type="entry name" value="Ribonuclease Inhibitor"/>
    <property type="match status" value="2"/>
</dbReference>
<gene>
    <name evidence="1" type="ORF">IAC58_04035</name>
</gene>
<dbReference type="Proteomes" id="UP000823613">
    <property type="component" value="Unassembled WGS sequence"/>
</dbReference>
<dbReference type="InterPro" id="IPR032675">
    <property type="entry name" value="LRR_dom_sf"/>
</dbReference>
<sequence length="591" mass="64918">MKKKNYLVLSLIGAIGFGSIYLSSCNENQNQVVTNATLTYSAPTNATVSAYKRVDGVSTKVDLESDSFNAGDVIYLSVNPSDGYQVNTVKFNGSLVRGENDIYTLTFVEGTNTLEIEIKFIETDIDDFSFEFNDETKEAVITSYSLNGNFPNPLVIPDVVTNNNEEYKVTGINVGVFSSSGVEAIELGVNIKDVSGITFYDAPNLTTLSVNENNPNFSSENGILYNKDKTVLISVPSQYALNPNGSSDFTINDSVTSIGEYAFAKNRSLKTFNLGNKITSIGEYAFYNIFNLKSITIPDSCLIIHDYAFSNCTYLSKLNLGKGVKEIGPYAFQSCPELLYLDIPDSLEVIDEAAFTSNRKLLRIRFGENPSLKEIGVMAFSICDALKEFIAPSSLRIIKEGAFNVCSQMTKLELNEGLESILDYAFERCYRLPSLVIPSSVTTIRGNPFSGCELLTATTLTFEEGSNFVNDNGAIYTSDYKTLLALLYRAPLTDGVYEIKDGCEVIDDYAFYLNISCNKVIIPTSVKTIKKAFQNLLSGAFSIEYKGLMSEFLTIDIDNACLVNTTLAGEGVVCLDGTLPYDDFIDSSVFE</sequence>
<dbReference type="InterPro" id="IPR026906">
    <property type="entry name" value="LRR_5"/>
</dbReference>
<reference evidence="1" key="1">
    <citation type="submission" date="2020-10" db="EMBL/GenBank/DDBJ databases">
        <authorList>
            <person name="Gilroy R."/>
        </authorList>
    </citation>
    <scope>NUCLEOTIDE SEQUENCE</scope>
    <source>
        <strain evidence="1">11159</strain>
    </source>
</reference>
<evidence type="ECO:0000313" key="1">
    <source>
        <dbReference type="EMBL" id="MBO8427705.1"/>
    </source>
</evidence>